<reference evidence="2 3" key="1">
    <citation type="journal article" date="2020" name="ISME J.">
        <title>Comparative genomics reveals insights into cyanobacterial evolution and habitat adaptation.</title>
        <authorList>
            <person name="Chen M.Y."/>
            <person name="Teng W.K."/>
            <person name="Zhao L."/>
            <person name="Hu C.X."/>
            <person name="Zhou Y.K."/>
            <person name="Han B.P."/>
            <person name="Song L.R."/>
            <person name="Shu W.S."/>
        </authorList>
    </citation>
    <scope>NUCLEOTIDE SEQUENCE [LARGE SCALE GENOMIC DNA]</scope>
    <source>
        <strain evidence="2 3">FACHB-130</strain>
    </source>
</reference>
<accession>A0ABR8FXW9</accession>
<gene>
    <name evidence="2" type="ORF">H6G74_16915</name>
</gene>
<name>A0ABR8FXW9_9NOSO</name>
<feature type="region of interest" description="Disordered" evidence="1">
    <location>
        <begin position="93"/>
        <end position="117"/>
    </location>
</feature>
<evidence type="ECO:0000313" key="3">
    <source>
        <dbReference type="Proteomes" id="UP000603457"/>
    </source>
</evidence>
<evidence type="ECO:0000256" key="1">
    <source>
        <dbReference type="SAM" id="MobiDB-lite"/>
    </source>
</evidence>
<keyword evidence="3" id="KW-1185">Reference proteome</keyword>
<dbReference type="RefSeq" id="WP_190968762.1">
    <property type="nucleotide sequence ID" value="NZ_JACJTB010000022.1"/>
</dbReference>
<protein>
    <submittedName>
        <fullName evidence="2">Uncharacterized protein</fullName>
    </submittedName>
</protein>
<evidence type="ECO:0000313" key="2">
    <source>
        <dbReference type="EMBL" id="MBD2595997.1"/>
    </source>
</evidence>
<organism evidence="2 3">
    <name type="scientific">Nostoc spongiaeforme FACHB-130</name>
    <dbReference type="NCBI Taxonomy" id="1357510"/>
    <lineage>
        <taxon>Bacteria</taxon>
        <taxon>Bacillati</taxon>
        <taxon>Cyanobacteriota</taxon>
        <taxon>Cyanophyceae</taxon>
        <taxon>Nostocales</taxon>
        <taxon>Nostocaceae</taxon>
        <taxon>Nostoc</taxon>
    </lineage>
</organism>
<proteinExistence type="predicted"/>
<sequence length="117" mass="13424">MLNFTNLTIFISKFKDSSLTYKDKLILTSINPRSNRPEEHEDAELQRENNLQKILSYSPAFLTHAWHQKSIGTTQSQVWGFVQEFLGINNTAKSPSSANISDGQLHFENQKRKQEIG</sequence>
<dbReference type="EMBL" id="JACJTB010000022">
    <property type="protein sequence ID" value="MBD2595997.1"/>
    <property type="molecule type" value="Genomic_DNA"/>
</dbReference>
<dbReference type="Proteomes" id="UP000603457">
    <property type="component" value="Unassembled WGS sequence"/>
</dbReference>
<feature type="compositionally biased region" description="Basic and acidic residues" evidence="1">
    <location>
        <begin position="108"/>
        <end position="117"/>
    </location>
</feature>
<feature type="compositionally biased region" description="Polar residues" evidence="1">
    <location>
        <begin position="93"/>
        <end position="102"/>
    </location>
</feature>
<comment type="caution">
    <text evidence="2">The sequence shown here is derived from an EMBL/GenBank/DDBJ whole genome shotgun (WGS) entry which is preliminary data.</text>
</comment>